<dbReference type="InParanoid" id="A0A409Y6W5"/>
<dbReference type="GO" id="GO:0005886">
    <property type="term" value="C:plasma membrane"/>
    <property type="evidence" value="ECO:0007669"/>
    <property type="project" value="TreeGrafter"/>
</dbReference>
<feature type="transmembrane region" description="Helical" evidence="6">
    <location>
        <begin position="123"/>
        <end position="141"/>
    </location>
</feature>
<dbReference type="PANTHER" id="PTHR23502:SF173">
    <property type="entry name" value="MFS-MULTIDRUG-RESISTANCE TRANSPORTER-RELATED"/>
    <property type="match status" value="1"/>
</dbReference>
<evidence type="ECO:0000256" key="6">
    <source>
        <dbReference type="SAM" id="Phobius"/>
    </source>
</evidence>
<dbReference type="OrthoDB" id="9986881at2759"/>
<keyword evidence="4 6" id="KW-0472">Membrane</keyword>
<feature type="transmembrane region" description="Helical" evidence="6">
    <location>
        <begin position="147"/>
        <end position="170"/>
    </location>
</feature>
<feature type="transmembrane region" description="Helical" evidence="6">
    <location>
        <begin position="92"/>
        <end position="111"/>
    </location>
</feature>
<dbReference type="FunFam" id="1.20.1250.20:FF:000011">
    <property type="entry name" value="MFS multidrug transporter, putative"/>
    <property type="match status" value="1"/>
</dbReference>
<feature type="transmembrane region" description="Helical" evidence="6">
    <location>
        <begin position="209"/>
        <end position="229"/>
    </location>
</feature>
<dbReference type="Proteomes" id="UP000284842">
    <property type="component" value="Unassembled WGS sequence"/>
</dbReference>
<organism evidence="8 9">
    <name type="scientific">Panaeolus cyanescens</name>
    <dbReference type="NCBI Taxonomy" id="181874"/>
    <lineage>
        <taxon>Eukaryota</taxon>
        <taxon>Fungi</taxon>
        <taxon>Dikarya</taxon>
        <taxon>Basidiomycota</taxon>
        <taxon>Agaricomycotina</taxon>
        <taxon>Agaricomycetes</taxon>
        <taxon>Agaricomycetidae</taxon>
        <taxon>Agaricales</taxon>
        <taxon>Agaricineae</taxon>
        <taxon>Galeropsidaceae</taxon>
        <taxon>Panaeolus</taxon>
    </lineage>
</organism>
<evidence type="ECO:0000256" key="3">
    <source>
        <dbReference type="ARBA" id="ARBA00022989"/>
    </source>
</evidence>
<dbReference type="InterPro" id="IPR011701">
    <property type="entry name" value="MFS"/>
</dbReference>
<accession>A0A409Y6W5</accession>
<evidence type="ECO:0000256" key="5">
    <source>
        <dbReference type="SAM" id="MobiDB-lite"/>
    </source>
</evidence>
<reference evidence="8 9" key="1">
    <citation type="journal article" date="2018" name="Evol. Lett.">
        <title>Horizontal gene cluster transfer increased hallucinogenic mushroom diversity.</title>
        <authorList>
            <person name="Reynolds H.T."/>
            <person name="Vijayakumar V."/>
            <person name="Gluck-Thaler E."/>
            <person name="Korotkin H.B."/>
            <person name="Matheny P.B."/>
            <person name="Slot J.C."/>
        </authorList>
    </citation>
    <scope>NUCLEOTIDE SEQUENCE [LARGE SCALE GENOMIC DNA]</scope>
    <source>
        <strain evidence="8 9">2629</strain>
    </source>
</reference>
<dbReference type="AlphaFoldDB" id="A0A409Y6W5"/>
<feature type="transmembrane region" description="Helical" evidence="6">
    <location>
        <begin position="424"/>
        <end position="449"/>
    </location>
</feature>
<evidence type="ECO:0000256" key="2">
    <source>
        <dbReference type="ARBA" id="ARBA00022692"/>
    </source>
</evidence>
<evidence type="ECO:0000313" key="9">
    <source>
        <dbReference type="Proteomes" id="UP000284842"/>
    </source>
</evidence>
<feature type="region of interest" description="Disordered" evidence="5">
    <location>
        <begin position="1"/>
        <end position="32"/>
    </location>
</feature>
<keyword evidence="3 6" id="KW-1133">Transmembrane helix</keyword>
<feature type="transmembrane region" description="Helical" evidence="6">
    <location>
        <begin position="182"/>
        <end position="203"/>
    </location>
</feature>
<feature type="compositionally biased region" description="Polar residues" evidence="5">
    <location>
        <begin position="13"/>
        <end position="29"/>
    </location>
</feature>
<name>A0A409Y6W5_9AGAR</name>
<dbReference type="Pfam" id="PF07690">
    <property type="entry name" value="MFS_1"/>
    <property type="match status" value="1"/>
</dbReference>
<dbReference type="STRING" id="181874.A0A409Y6W5"/>
<comment type="caution">
    <text evidence="8">The sequence shown here is derived from an EMBL/GenBank/DDBJ whole genome shotgun (WGS) entry which is preliminary data.</text>
</comment>
<feature type="transmembrane region" description="Helical" evidence="6">
    <location>
        <begin position="287"/>
        <end position="306"/>
    </location>
</feature>
<feature type="transmembrane region" description="Helical" evidence="6">
    <location>
        <begin position="326"/>
        <end position="345"/>
    </location>
</feature>
<proteinExistence type="predicted"/>
<comment type="subcellular location">
    <subcellularLocation>
        <location evidence="1">Membrane</location>
        <topology evidence="1">Multi-pass membrane protein</topology>
    </subcellularLocation>
</comment>
<keyword evidence="2 6" id="KW-0812">Transmembrane</keyword>
<protein>
    <recommendedName>
        <fullName evidence="7">Major facilitator superfamily (MFS) profile domain-containing protein</fullName>
    </recommendedName>
</protein>
<feature type="transmembrane region" description="Helical" evidence="6">
    <location>
        <begin position="461"/>
        <end position="480"/>
    </location>
</feature>
<keyword evidence="9" id="KW-1185">Reference proteome</keyword>
<evidence type="ECO:0000256" key="1">
    <source>
        <dbReference type="ARBA" id="ARBA00004141"/>
    </source>
</evidence>
<dbReference type="InterPro" id="IPR036259">
    <property type="entry name" value="MFS_trans_sf"/>
</dbReference>
<feature type="transmembrane region" description="Helical" evidence="6">
    <location>
        <begin position="393"/>
        <end position="417"/>
    </location>
</feature>
<dbReference type="SUPFAM" id="SSF103473">
    <property type="entry name" value="MFS general substrate transporter"/>
    <property type="match status" value="1"/>
</dbReference>
<feature type="domain" description="Major facilitator superfamily (MFS) profile" evidence="7">
    <location>
        <begin position="57"/>
        <end position="485"/>
    </location>
</feature>
<dbReference type="GO" id="GO:0022857">
    <property type="term" value="F:transmembrane transporter activity"/>
    <property type="evidence" value="ECO:0007669"/>
    <property type="project" value="InterPro"/>
</dbReference>
<dbReference type="PROSITE" id="PS50850">
    <property type="entry name" value="MFS"/>
    <property type="match status" value="1"/>
</dbReference>
<dbReference type="CDD" id="cd17323">
    <property type="entry name" value="MFS_Tpo1_MDR_like"/>
    <property type="match status" value="1"/>
</dbReference>
<gene>
    <name evidence="8" type="ORF">CVT24_003345</name>
</gene>
<dbReference type="EMBL" id="NHTK01001376">
    <property type="protein sequence ID" value="PPQ98787.1"/>
    <property type="molecule type" value="Genomic_DNA"/>
</dbReference>
<sequence length="513" mass="56490">MVEHPPAGASFPTEASLTASETEVSSREPSLQPIGDPFIVKFDEGDPENPHNWSRLKRWYLTLAGGMLTLNASAPSGVIAQLTERFHMSEKVATLTLSLFVTGYCVGPILWAPLSERYGRRPIFLIAFFLYVCTQLGSALARNTATVLVFRFLGGTFAACPLSNSGALIADMWDAETRGKALAIFSVTPFAGPALGPAVAGVLGEHADWRWVFWLLTIFSGLCWVMILLTMPETYGPTLLARKAQKIRITTGDNRYYAPIERDTLSALQIFDKVLAKPFKVLFSEPMLIAMTVYLSFAYGVLYLLFEAYPFVYTIPHHLSPTLSGLTFLPQAIGGVIAVVIYVTVVNPRYEREVKKCAPKPVPPEFRLEMMIIAGPVFAVSFFWFGWTSFPSISLWVPLMSGLTIGYSICWIFLSLFNYIIDAYLSVAASAIAASIIFRSLSGAAFPLFAGNLYNKLNPRWASTLLGCLAVLLIPIPFVLMKYGPALRRKSRFAPTPVSPVAEEKAKDQSTVV</sequence>
<feature type="transmembrane region" description="Helical" evidence="6">
    <location>
        <begin position="59"/>
        <end position="80"/>
    </location>
</feature>
<feature type="transmembrane region" description="Helical" evidence="6">
    <location>
        <begin position="366"/>
        <end position="387"/>
    </location>
</feature>
<evidence type="ECO:0000313" key="8">
    <source>
        <dbReference type="EMBL" id="PPQ98787.1"/>
    </source>
</evidence>
<dbReference type="InterPro" id="IPR020846">
    <property type="entry name" value="MFS_dom"/>
</dbReference>
<dbReference type="Gene3D" id="1.20.1250.20">
    <property type="entry name" value="MFS general substrate transporter like domains"/>
    <property type="match status" value="1"/>
</dbReference>
<dbReference type="PANTHER" id="PTHR23502">
    <property type="entry name" value="MAJOR FACILITATOR SUPERFAMILY"/>
    <property type="match status" value="1"/>
</dbReference>
<evidence type="ECO:0000259" key="7">
    <source>
        <dbReference type="PROSITE" id="PS50850"/>
    </source>
</evidence>
<evidence type="ECO:0000256" key="4">
    <source>
        <dbReference type="ARBA" id="ARBA00023136"/>
    </source>
</evidence>